<dbReference type="AlphaFoldDB" id="A0A923S7U7"/>
<keyword evidence="2" id="KW-1185">Reference proteome</keyword>
<name>A0A923S7U7_9BURK</name>
<organism evidence="1 2">
    <name type="scientific">Ramlibacter albus</name>
    <dbReference type="NCBI Taxonomy" id="2079448"/>
    <lineage>
        <taxon>Bacteria</taxon>
        <taxon>Pseudomonadati</taxon>
        <taxon>Pseudomonadota</taxon>
        <taxon>Betaproteobacteria</taxon>
        <taxon>Burkholderiales</taxon>
        <taxon>Comamonadaceae</taxon>
        <taxon>Ramlibacter</taxon>
    </lineage>
</organism>
<gene>
    <name evidence="1" type="ORF">H8R02_23500</name>
</gene>
<sequence length="115" mass="12616">MRLRDDETVLFLRDPVRAVNRTRVFVRVNSPTAEVATGGDALRHLKSLARPIRARRVSRPNQTVMLELCAQPKIVVGHSPHTKDHDDADLHEILCVLAANGLDVVVPAPGETPAS</sequence>
<comment type="caution">
    <text evidence="1">The sequence shown here is derived from an EMBL/GenBank/DDBJ whole genome shotgun (WGS) entry which is preliminary data.</text>
</comment>
<accession>A0A923S7U7</accession>
<evidence type="ECO:0000313" key="2">
    <source>
        <dbReference type="Proteomes" id="UP000596827"/>
    </source>
</evidence>
<reference evidence="1" key="1">
    <citation type="submission" date="2020-08" db="EMBL/GenBank/DDBJ databases">
        <title>Ramlibacter sp. GTP1 16S ribosomal RNA gene genome sequencing and assembly.</title>
        <authorList>
            <person name="Kang M."/>
        </authorList>
    </citation>
    <scope>NUCLEOTIDE SEQUENCE</scope>
    <source>
        <strain evidence="1">GTP1</strain>
    </source>
</reference>
<dbReference type="Proteomes" id="UP000596827">
    <property type="component" value="Unassembled WGS sequence"/>
</dbReference>
<proteinExistence type="predicted"/>
<dbReference type="RefSeq" id="WP_187083948.1">
    <property type="nucleotide sequence ID" value="NZ_JACORU010000011.1"/>
</dbReference>
<evidence type="ECO:0000313" key="1">
    <source>
        <dbReference type="EMBL" id="MBC5767452.1"/>
    </source>
</evidence>
<dbReference type="EMBL" id="JACORU010000011">
    <property type="protein sequence ID" value="MBC5767452.1"/>
    <property type="molecule type" value="Genomic_DNA"/>
</dbReference>
<protein>
    <submittedName>
        <fullName evidence="1">Uncharacterized protein</fullName>
    </submittedName>
</protein>